<dbReference type="Proteomes" id="UP000186940">
    <property type="component" value="Unassembled WGS sequence"/>
</dbReference>
<proteinExistence type="predicted"/>
<protein>
    <submittedName>
        <fullName evidence="1">Uncharacterized protein</fullName>
    </submittedName>
</protein>
<sequence length="35" mass="4001">MGQRTGHREPVSNPINPEFAMLLKLCSVHLNYLHP</sequence>
<comment type="caution">
    <text evidence="1">The sequence shown here is derived from an EMBL/GenBank/DDBJ whole genome shotgun (WGS) entry which is preliminary data.</text>
</comment>
<dbReference type="EMBL" id="LYOS01000008">
    <property type="protein sequence ID" value="OFV67138.1"/>
    <property type="molecule type" value="Genomic_DNA"/>
</dbReference>
<evidence type="ECO:0000313" key="2">
    <source>
        <dbReference type="Proteomes" id="UP000186940"/>
    </source>
</evidence>
<keyword evidence="2" id="KW-1185">Reference proteome</keyword>
<gene>
    <name evidence="1" type="ORF">SCAL_001763</name>
</gene>
<evidence type="ECO:0000313" key="1">
    <source>
        <dbReference type="EMBL" id="OFV67138.1"/>
    </source>
</evidence>
<dbReference type="AlphaFoldDB" id="A0A1F2P7D8"/>
<reference evidence="1" key="1">
    <citation type="submission" date="2016-05" db="EMBL/GenBank/DDBJ databases">
        <title>Microbial consortia oxidize butane by reversing methanogenesis.</title>
        <authorList>
            <person name="Laso-Perez R."/>
            <person name="Richter M."/>
            <person name="Wegener G."/>
            <person name="Musat F."/>
        </authorList>
    </citation>
    <scope>NUCLEOTIDE SEQUENCE [LARGE SCALE GENOMIC DNA]</scope>
    <source>
        <strain evidence="1">BOX2</strain>
    </source>
</reference>
<name>A0A1F2P7D8_9EURY</name>
<organism evidence="1 2">
    <name type="scientific">Candidatus Syntropharchaeum caldarium</name>
    <dbReference type="NCBI Taxonomy" id="1838285"/>
    <lineage>
        <taxon>Archaea</taxon>
        <taxon>Methanobacteriati</taxon>
        <taxon>Methanobacteriota</taxon>
        <taxon>Stenosarchaea group</taxon>
        <taxon>Methanomicrobia</taxon>
        <taxon>Methanosarcinales</taxon>
        <taxon>ANME-2 cluster</taxon>
        <taxon>Candidatus Syntropharchaeum</taxon>
    </lineage>
</organism>
<accession>A0A1F2P7D8</accession>